<keyword evidence="6 8" id="KW-0472">Membrane</keyword>
<dbReference type="InterPro" id="IPR001173">
    <property type="entry name" value="Glyco_trans_2-like"/>
</dbReference>
<evidence type="ECO:0000256" key="8">
    <source>
        <dbReference type="SAM" id="Phobius"/>
    </source>
</evidence>
<keyword evidence="3" id="KW-0808">Transferase</keyword>
<comment type="subcellular location">
    <subcellularLocation>
        <location evidence="1">Membrane</location>
        <topology evidence="1">Multi-pass membrane protein</topology>
    </subcellularLocation>
</comment>
<dbReference type="PRINTS" id="PR01439">
    <property type="entry name" value="CELLSNTHASEA"/>
</dbReference>
<dbReference type="EMBL" id="JXKQ01000002">
    <property type="protein sequence ID" value="OJG46412.1"/>
    <property type="molecule type" value="Genomic_DNA"/>
</dbReference>
<feature type="transmembrane region" description="Helical" evidence="8">
    <location>
        <begin position="16"/>
        <end position="35"/>
    </location>
</feature>
<keyword evidence="11" id="KW-1185">Reference proteome</keyword>
<feature type="transmembrane region" description="Helical" evidence="8">
    <location>
        <begin position="391"/>
        <end position="409"/>
    </location>
</feature>
<evidence type="ECO:0000256" key="2">
    <source>
        <dbReference type="ARBA" id="ARBA00022676"/>
    </source>
</evidence>
<dbReference type="GO" id="GO:0006011">
    <property type="term" value="P:UDP-alpha-D-glucose metabolic process"/>
    <property type="evidence" value="ECO:0007669"/>
    <property type="project" value="InterPro"/>
</dbReference>
<evidence type="ECO:0000313" key="10">
    <source>
        <dbReference type="EMBL" id="OJG46412.1"/>
    </source>
</evidence>
<dbReference type="GO" id="GO:0005886">
    <property type="term" value="C:plasma membrane"/>
    <property type="evidence" value="ECO:0007669"/>
    <property type="project" value="TreeGrafter"/>
</dbReference>
<dbReference type="Proteomes" id="UP000182077">
    <property type="component" value="Unassembled WGS sequence"/>
</dbReference>
<evidence type="ECO:0000256" key="6">
    <source>
        <dbReference type="ARBA" id="ARBA00023136"/>
    </source>
</evidence>
<evidence type="ECO:0000313" key="11">
    <source>
        <dbReference type="Proteomes" id="UP000182077"/>
    </source>
</evidence>
<gene>
    <name evidence="10" type="ORF">RV04_GL000840</name>
</gene>
<accession>A0A1L8TQK2</accession>
<dbReference type="PANTHER" id="PTHR43867">
    <property type="entry name" value="CELLULOSE SYNTHASE CATALYTIC SUBUNIT A [UDP-FORMING]"/>
    <property type="match status" value="1"/>
</dbReference>
<keyword evidence="4 8" id="KW-0812">Transmembrane</keyword>
<organism evidence="10 11">
    <name type="scientific">Enterococcus hermanniensis</name>
    <dbReference type="NCBI Taxonomy" id="249189"/>
    <lineage>
        <taxon>Bacteria</taxon>
        <taxon>Bacillati</taxon>
        <taxon>Bacillota</taxon>
        <taxon>Bacilli</taxon>
        <taxon>Lactobacillales</taxon>
        <taxon>Enterococcaceae</taxon>
        <taxon>Enterococcus</taxon>
    </lineage>
</organism>
<dbReference type="InterPro" id="IPR050321">
    <property type="entry name" value="Glycosyltr_2/OpgH_subfam"/>
</dbReference>
<dbReference type="STRING" id="249189.RV04_GL000840"/>
<reference evidence="10 11" key="1">
    <citation type="submission" date="2014-12" db="EMBL/GenBank/DDBJ databases">
        <title>Draft genome sequences of 29 type strains of Enterococci.</title>
        <authorList>
            <person name="Zhong Z."/>
            <person name="Sun Z."/>
            <person name="Liu W."/>
            <person name="Zhang W."/>
            <person name="Zhang H."/>
        </authorList>
    </citation>
    <scope>NUCLEOTIDE SEQUENCE [LARGE SCALE GENOMIC DNA]</scope>
    <source>
        <strain evidence="10 11">DSM 17122</strain>
    </source>
</reference>
<comment type="caution">
    <text evidence="10">The sequence shown here is derived from an EMBL/GenBank/DDBJ whole genome shotgun (WGS) entry which is preliminary data.</text>
</comment>
<feature type="region of interest" description="Disordered" evidence="7">
    <location>
        <begin position="657"/>
        <end position="681"/>
    </location>
</feature>
<feature type="transmembrane region" description="Helical" evidence="8">
    <location>
        <begin position="41"/>
        <end position="61"/>
    </location>
</feature>
<dbReference type="Gene3D" id="3.90.550.10">
    <property type="entry name" value="Spore Coat Polysaccharide Biosynthesis Protein SpsA, Chain A"/>
    <property type="match status" value="1"/>
</dbReference>
<sequence length="681" mass="79235">MKRKRSTKDQKKRKKSLLYLTLITSVIYILWRLFFTLPLTYGALSITVGVVLLLCEALTIIETFTHFINTSHVKIPEMPIISSEQFPTVDVLICTHNESVELLYKTLNGCSHLTYPDQTKVAIHLCDDKNREEIKELALKFGAHYHGFEGNEFAKAGNLNHALKSGNCTGELVAVLDADMIPTNDFLMETVPYFLLPKMKKSGYKWQLRTEKEIYEGKPIGFVQTRQSFYNLDTFQRNLYLEDHITNEQDYFYREVNPSRIASGSAAFAGSNVVFDREALDKIKGFATHSITEDLATSIEIASHGYEGLALDKELAHGLSPDDTSSFIKQRRRWSRGSAQSIITQKFFKSNLSLRSKFNYFTAYMYWWTFFRRFVFIICPILFSVFDIKVADTSLLSLLIMWLPCYIFYNHSMKIMSDYTINTILSSIQDTIQFPYMIGSIFFGTLQIPEKNFEVTSKESIKGRNSQFRLVWPFIILLILSLWGIYLSVYRIFIQGHEGSVIVLYWLLYNLLPLINAVVYYYGRELARDSELYNIKTAIICKGERGTFKGTTIGMNENYITFKLHEQIELPEHELIDFTLKANNYEYRFSNLPKKTANDGVYCLAVDFTCLEENQKRIFYQILYDRPHTLNRNIKLTYWSDVRILIMALVTHRKKSREEDPFEDNDQDTNTNDFNDMDVLY</sequence>
<proteinExistence type="predicted"/>
<dbReference type="CDD" id="cd06421">
    <property type="entry name" value="CESA_CelA_like"/>
    <property type="match status" value="1"/>
</dbReference>
<dbReference type="InterPro" id="IPR029044">
    <property type="entry name" value="Nucleotide-diphossugar_trans"/>
</dbReference>
<evidence type="ECO:0000256" key="3">
    <source>
        <dbReference type="ARBA" id="ARBA00022679"/>
    </source>
</evidence>
<dbReference type="GO" id="GO:0016759">
    <property type="term" value="F:cellulose synthase activity"/>
    <property type="evidence" value="ECO:0007669"/>
    <property type="project" value="InterPro"/>
</dbReference>
<dbReference type="PANTHER" id="PTHR43867:SF2">
    <property type="entry name" value="CELLULOSE SYNTHASE CATALYTIC SUBUNIT A [UDP-FORMING]"/>
    <property type="match status" value="1"/>
</dbReference>
<dbReference type="RefSeq" id="WP_071856873.1">
    <property type="nucleotide sequence ID" value="NZ_JBHSHK010000005.1"/>
</dbReference>
<dbReference type="Pfam" id="PF13632">
    <property type="entry name" value="Glyco_trans_2_3"/>
    <property type="match status" value="1"/>
</dbReference>
<protein>
    <recommendedName>
        <fullName evidence="9">Glycosyltransferase 2-like domain-containing protein</fullName>
    </recommendedName>
</protein>
<feature type="transmembrane region" description="Helical" evidence="8">
    <location>
        <begin position="470"/>
        <end position="490"/>
    </location>
</feature>
<keyword evidence="2" id="KW-0328">Glycosyltransferase</keyword>
<feature type="transmembrane region" description="Helical" evidence="8">
    <location>
        <begin position="502"/>
        <end position="522"/>
    </location>
</feature>
<feature type="transmembrane region" description="Helical" evidence="8">
    <location>
        <begin position="364"/>
        <end position="385"/>
    </location>
</feature>
<keyword evidence="5 8" id="KW-1133">Transmembrane helix</keyword>
<evidence type="ECO:0000256" key="1">
    <source>
        <dbReference type="ARBA" id="ARBA00004141"/>
    </source>
</evidence>
<dbReference type="OrthoDB" id="9766299at2"/>
<evidence type="ECO:0000256" key="4">
    <source>
        <dbReference type="ARBA" id="ARBA00022692"/>
    </source>
</evidence>
<dbReference type="SUPFAM" id="SSF53448">
    <property type="entry name" value="Nucleotide-diphospho-sugar transferases"/>
    <property type="match status" value="1"/>
</dbReference>
<evidence type="ECO:0000256" key="5">
    <source>
        <dbReference type="ARBA" id="ARBA00022989"/>
    </source>
</evidence>
<evidence type="ECO:0000259" key="9">
    <source>
        <dbReference type="Pfam" id="PF13632"/>
    </source>
</evidence>
<dbReference type="AlphaFoldDB" id="A0A1L8TQK2"/>
<dbReference type="InterPro" id="IPR003919">
    <property type="entry name" value="Cell_synth_A"/>
</dbReference>
<evidence type="ECO:0000256" key="7">
    <source>
        <dbReference type="SAM" id="MobiDB-lite"/>
    </source>
</evidence>
<feature type="compositionally biased region" description="Low complexity" evidence="7">
    <location>
        <begin position="668"/>
        <end position="681"/>
    </location>
</feature>
<name>A0A1L8TQK2_9ENTE</name>
<feature type="domain" description="Glycosyltransferase 2-like" evidence="9">
    <location>
        <begin position="173"/>
        <end position="403"/>
    </location>
</feature>
<dbReference type="GO" id="GO:0035438">
    <property type="term" value="F:cyclic-di-GMP binding"/>
    <property type="evidence" value="ECO:0007669"/>
    <property type="project" value="InterPro"/>
</dbReference>